<gene>
    <name evidence="4" type="primary">vioB</name>
    <name evidence="4" type="ORF">JCM31826_08350</name>
</gene>
<dbReference type="CDD" id="cd04647">
    <property type="entry name" value="LbH_MAT_like"/>
    <property type="match status" value="1"/>
</dbReference>
<dbReference type="SUPFAM" id="SSF51161">
    <property type="entry name" value="Trimeric LpxA-like enzymes"/>
    <property type="match status" value="1"/>
</dbReference>
<keyword evidence="2 4" id="KW-0808">Transferase</keyword>
<name>A0A401XK36_9FLAO</name>
<organism evidence="4 5">
    <name type="scientific">Thermaurantimonas aggregans</name>
    <dbReference type="NCBI Taxonomy" id="2173829"/>
    <lineage>
        <taxon>Bacteria</taxon>
        <taxon>Pseudomonadati</taxon>
        <taxon>Bacteroidota</taxon>
        <taxon>Flavobacteriia</taxon>
        <taxon>Flavobacteriales</taxon>
        <taxon>Schleiferiaceae</taxon>
        <taxon>Thermaurantimonas</taxon>
    </lineage>
</organism>
<reference evidence="4 5" key="1">
    <citation type="submission" date="2018-11" db="EMBL/GenBank/DDBJ databases">
        <title>Schleiferia aggregans sp. nov., a moderately thermophilic heterotrophic bacterium isolated from microbial mats at a terrestrial hot spring.</title>
        <authorList>
            <person name="Iino T."/>
            <person name="Ohkuma M."/>
            <person name="Haruta S."/>
        </authorList>
    </citation>
    <scope>NUCLEOTIDE SEQUENCE [LARGE SCALE GENOMIC DNA]</scope>
    <source>
        <strain evidence="4 5">LA</strain>
    </source>
</reference>
<keyword evidence="5" id="KW-1185">Reference proteome</keyword>
<dbReference type="InterPro" id="IPR011004">
    <property type="entry name" value="Trimer_LpxA-like_sf"/>
</dbReference>
<dbReference type="PANTHER" id="PTHR43300:SF12">
    <property type="entry name" value="CHLORAMPHENICOL ACETYLTRANSFERASE"/>
    <property type="match status" value="1"/>
</dbReference>
<evidence type="ECO:0000256" key="2">
    <source>
        <dbReference type="ARBA" id="ARBA00022679"/>
    </source>
</evidence>
<evidence type="ECO:0000256" key="3">
    <source>
        <dbReference type="ARBA" id="ARBA00023315"/>
    </source>
</evidence>
<proteinExistence type="inferred from homology"/>
<dbReference type="PANTHER" id="PTHR43300">
    <property type="entry name" value="ACETYLTRANSFERASE"/>
    <property type="match status" value="1"/>
</dbReference>
<dbReference type="OrthoDB" id="9814490at2"/>
<dbReference type="Gene3D" id="2.160.10.10">
    <property type="entry name" value="Hexapeptide repeat proteins"/>
    <property type="match status" value="1"/>
</dbReference>
<dbReference type="Proteomes" id="UP000286715">
    <property type="component" value="Unassembled WGS sequence"/>
</dbReference>
<evidence type="ECO:0000313" key="4">
    <source>
        <dbReference type="EMBL" id="GCD77353.1"/>
    </source>
</evidence>
<dbReference type="AlphaFoldDB" id="A0A401XK36"/>
<sequence length="193" mass="21348">MSSFLTRHELEKIGFNSIGRDVYISKYARFYNPSNIKIGNNVRIDDFCILSAGIGGIEIGNYVHIGIFSSIQGDGKVTIQDFSGISSRVSIYSSNDDYLGFFLTNPTVPKEFRGVVSKDVIIEKHVIIGSGSIILPGVRIKLGAAVGALSVVNSDCEDFYIYKGNPATKFLKRSRNFINLESEFLKKNMNSNE</sequence>
<comment type="similarity">
    <text evidence="1">Belongs to the transferase hexapeptide repeat family.</text>
</comment>
<dbReference type="EMBL" id="BHZE01000006">
    <property type="protein sequence ID" value="GCD77353.1"/>
    <property type="molecule type" value="Genomic_DNA"/>
</dbReference>
<comment type="caution">
    <text evidence="4">The sequence shown here is derived from an EMBL/GenBank/DDBJ whole genome shotgun (WGS) entry which is preliminary data.</text>
</comment>
<dbReference type="GO" id="GO:0016746">
    <property type="term" value="F:acyltransferase activity"/>
    <property type="evidence" value="ECO:0007669"/>
    <property type="project" value="UniProtKB-KW"/>
</dbReference>
<dbReference type="InterPro" id="IPR050179">
    <property type="entry name" value="Trans_hexapeptide_repeat"/>
</dbReference>
<evidence type="ECO:0000313" key="5">
    <source>
        <dbReference type="Proteomes" id="UP000286715"/>
    </source>
</evidence>
<protein>
    <submittedName>
        <fullName evidence="4">Transferase</fullName>
    </submittedName>
</protein>
<keyword evidence="3" id="KW-0012">Acyltransferase</keyword>
<accession>A0A401XK36</accession>
<evidence type="ECO:0000256" key="1">
    <source>
        <dbReference type="ARBA" id="ARBA00007274"/>
    </source>
</evidence>